<dbReference type="InterPro" id="IPR011990">
    <property type="entry name" value="TPR-like_helical_dom_sf"/>
</dbReference>
<evidence type="ECO:0000313" key="4">
    <source>
        <dbReference type="EMBL" id="SCW52819.1"/>
    </source>
</evidence>
<dbReference type="CDD" id="cd07302">
    <property type="entry name" value="CHD"/>
    <property type="match status" value="1"/>
</dbReference>
<evidence type="ECO:0000256" key="1">
    <source>
        <dbReference type="PROSITE-ProRule" id="PRU00339"/>
    </source>
</evidence>
<dbReference type="GO" id="GO:0006171">
    <property type="term" value="P:cAMP biosynthetic process"/>
    <property type="evidence" value="ECO:0007669"/>
    <property type="project" value="TreeGrafter"/>
</dbReference>
<dbReference type="SMART" id="SM00028">
    <property type="entry name" value="TPR"/>
    <property type="match status" value="2"/>
</dbReference>
<dbReference type="RefSeq" id="WP_092584979.1">
    <property type="nucleotide sequence ID" value="NZ_FMTM01000003.1"/>
</dbReference>
<dbReference type="PANTHER" id="PTHR43081">
    <property type="entry name" value="ADENYLATE CYCLASE, TERMINAL-DIFFERENTIATION SPECIFIC-RELATED"/>
    <property type="match status" value="1"/>
</dbReference>
<dbReference type="Proteomes" id="UP000199542">
    <property type="component" value="Unassembled WGS sequence"/>
</dbReference>
<accession>A0A1G4R9B7</accession>
<dbReference type="GO" id="GO:0004016">
    <property type="term" value="F:adenylate cyclase activity"/>
    <property type="evidence" value="ECO:0007669"/>
    <property type="project" value="UniProtKB-ARBA"/>
</dbReference>
<dbReference type="PROSITE" id="PS50005">
    <property type="entry name" value="TPR"/>
    <property type="match status" value="1"/>
</dbReference>
<evidence type="ECO:0000259" key="3">
    <source>
        <dbReference type="PROSITE" id="PS50125"/>
    </source>
</evidence>
<dbReference type="PROSITE" id="PS50125">
    <property type="entry name" value="GUANYLATE_CYCLASE_2"/>
    <property type="match status" value="1"/>
</dbReference>
<keyword evidence="2" id="KW-0812">Transmembrane</keyword>
<dbReference type="InterPro" id="IPR019734">
    <property type="entry name" value="TPR_rpt"/>
</dbReference>
<proteinExistence type="predicted"/>
<organism evidence="4 5">
    <name type="scientific">Rhizobium mongolense subsp. loessense</name>
    <dbReference type="NCBI Taxonomy" id="158890"/>
    <lineage>
        <taxon>Bacteria</taxon>
        <taxon>Pseudomonadati</taxon>
        <taxon>Pseudomonadota</taxon>
        <taxon>Alphaproteobacteria</taxon>
        <taxon>Hyphomicrobiales</taxon>
        <taxon>Rhizobiaceae</taxon>
        <taxon>Rhizobium/Agrobacterium group</taxon>
        <taxon>Rhizobium</taxon>
    </lineage>
</organism>
<dbReference type="SUPFAM" id="SSF48452">
    <property type="entry name" value="TPR-like"/>
    <property type="match status" value="1"/>
</dbReference>
<feature type="domain" description="Guanylate cyclase" evidence="3">
    <location>
        <begin position="12"/>
        <end position="127"/>
    </location>
</feature>
<dbReference type="InterPro" id="IPR001054">
    <property type="entry name" value="A/G_cyclase"/>
</dbReference>
<dbReference type="Gene3D" id="3.30.70.1230">
    <property type="entry name" value="Nucleotide cyclase"/>
    <property type="match status" value="1"/>
</dbReference>
<evidence type="ECO:0000313" key="5">
    <source>
        <dbReference type="Proteomes" id="UP000199542"/>
    </source>
</evidence>
<name>A0A1G4R9B7_9HYPH</name>
<dbReference type="PANTHER" id="PTHR43081:SF19">
    <property type="entry name" value="PH-SENSITIVE ADENYLATE CYCLASE RV1264"/>
    <property type="match status" value="1"/>
</dbReference>
<keyword evidence="2" id="KW-0472">Membrane</keyword>
<sequence length="637" mass="70197">MSTEHVERRLTAILAADISGYSRLMGNDEEGTLAQLKAHRRALVDRKINEHRGRIVKTTGDGMLVEFASVVEAVRCAVEIQRGMAERNVAVPAGQRIEFRVGINVGDIIIEDDDIFGDGVNVAARLEGLAEPGGICVSGRVQEDAQGKLDIAFEDIGEQKLKNIARPVRAFRVRLDATAAPATAGWRRGLFAALALMILLTAGALWAGLGSEWKFLSILRSGDQFTKSAEVGTKPAIAILPFLNQSDDSAREYFADGLTQDIINALGRFSALTVMSWNAVFPYKGKPASPEEIGRGLAVGYLVEGSVRQTGDRVRVIAQLVDTRQGRVIWSARFEEALADVFALQDNIVTRIVRALAIRVTQIEQNRVFAKPTENLAAYDYVLRARPALQRPTHANNVEARAMLRRAIELDPNYAAAYAALAETYHLASSMGWAESPTAFLSRAEELAIKALSLDDSDVRARITLGHIHLFRQRYNQAEVEIERAIAINPNDAHGLAGRGTILLWLGQTDGAIEALEQAQHIDPDLNAIDRFALSLAYYLKRRYDAAIEQAELNLRTNAGANFSRILLAAAYAQHNRAEDAARVVTMIRRIDPTFDPQEFGTKFLNSGDLEHLRDGFRKARLYPVTGDLPPAERMNR</sequence>
<dbReference type="Pfam" id="PF13181">
    <property type="entry name" value="TPR_8"/>
    <property type="match status" value="1"/>
</dbReference>
<reference evidence="4 5" key="1">
    <citation type="submission" date="2016-10" db="EMBL/GenBank/DDBJ databases">
        <authorList>
            <person name="de Groot N.N."/>
        </authorList>
    </citation>
    <scope>NUCLEOTIDE SEQUENCE [LARGE SCALE GENOMIC DNA]</scope>
    <source>
        <strain evidence="4 5">CGMCC 1.3401</strain>
    </source>
</reference>
<dbReference type="Pfam" id="PF00211">
    <property type="entry name" value="Guanylate_cyc"/>
    <property type="match status" value="1"/>
</dbReference>
<keyword evidence="1" id="KW-0802">TPR repeat</keyword>
<dbReference type="AlphaFoldDB" id="A0A1G4R9B7"/>
<keyword evidence="2" id="KW-1133">Transmembrane helix</keyword>
<feature type="transmembrane region" description="Helical" evidence="2">
    <location>
        <begin position="190"/>
        <end position="209"/>
    </location>
</feature>
<dbReference type="EMBL" id="FMTM01000003">
    <property type="protein sequence ID" value="SCW52819.1"/>
    <property type="molecule type" value="Genomic_DNA"/>
</dbReference>
<dbReference type="SUPFAM" id="SSF55073">
    <property type="entry name" value="Nucleotide cyclase"/>
    <property type="match status" value="1"/>
</dbReference>
<evidence type="ECO:0000256" key="2">
    <source>
        <dbReference type="SAM" id="Phobius"/>
    </source>
</evidence>
<gene>
    <name evidence="4" type="ORF">SAMN02927900_02242</name>
</gene>
<feature type="repeat" description="TPR" evidence="1">
    <location>
        <begin position="459"/>
        <end position="492"/>
    </location>
</feature>
<dbReference type="GO" id="GO:0035556">
    <property type="term" value="P:intracellular signal transduction"/>
    <property type="evidence" value="ECO:0007669"/>
    <property type="project" value="InterPro"/>
</dbReference>
<dbReference type="InterPro" id="IPR050697">
    <property type="entry name" value="Adenylyl/Guanylyl_Cyclase_3/4"/>
</dbReference>
<dbReference type="Gene3D" id="1.25.40.10">
    <property type="entry name" value="Tetratricopeptide repeat domain"/>
    <property type="match status" value="1"/>
</dbReference>
<dbReference type="Gene3D" id="3.40.50.10070">
    <property type="entry name" value="TolB, N-terminal domain"/>
    <property type="match status" value="1"/>
</dbReference>
<dbReference type="InterPro" id="IPR029787">
    <property type="entry name" value="Nucleotide_cyclase"/>
</dbReference>
<protein>
    <submittedName>
        <fullName evidence="4">TolB amino-terminal domain-containing protein</fullName>
    </submittedName>
</protein>